<feature type="transmembrane region" description="Helical" evidence="2">
    <location>
        <begin position="1187"/>
        <end position="1208"/>
    </location>
</feature>
<dbReference type="InterPro" id="IPR013694">
    <property type="entry name" value="VIT"/>
</dbReference>
<feature type="region of interest" description="Disordered" evidence="1">
    <location>
        <begin position="1111"/>
        <end position="1140"/>
    </location>
</feature>
<keyword evidence="2" id="KW-0812">Transmembrane</keyword>
<name>A0A8J7TPB8_9BACT</name>
<accession>A0A8J7TPB8</accession>
<dbReference type="PROSITE" id="PS51468">
    <property type="entry name" value="VIT"/>
    <property type="match status" value="1"/>
</dbReference>
<feature type="domain" description="VIT" evidence="3">
    <location>
        <begin position="318"/>
        <end position="446"/>
    </location>
</feature>
<sequence>MADFSEAPHSGAGLLTVPSSKGAHTYSQPIKKKGFWFLLFGVLLPIAAMVVESNFHLLAENFFDPFPSPAHLVLFALIPFSNFLLWLAGRRDMSQYYGFMALASGMAMGVGILYSVMCLPLAPIFCFYSLACGFGLLGLAPLLSIPCSFAAGKTVTSLAHARGTYFDAHQVEHIGHLIVLIMVVAVELPSTLTRINLSEAISHKVQPHVAAYNLVAQTPENLKAIEWLRRYGNREVLLRACYEHSGKATDILGSLYESGHPIAVSAAREVYYKVTGKPFNTEPIPASFRATIKHNGALSPTDPLTGGVDDEFDLDTGVAGENVSGMARGLALNAANLSGKVDAEGSLAQLTLSFDFENTSKYDREARAQILLPPGGVVSHANLTVNGVSRDAVIVSRSFARQQYQAAVQEKRDPLLVSYSGIDKVLVQCFPVAPGETMKVTLDIAAPLTYIDKQKAVLELPRFSERNFAVKGEMALELVSDGEIKLDGLHAIAPKSASLGNLSGGSEVAVAPPSVAGVAVEPQDTVEDRVDQPQPNVGTDSAQAIEDGKQPVAMPAEQADFNLGAPEAQAGLSKLGAPEAQAGLSKLGAPEAQAGLSKLGAPDVQACAPMPTDYKSRLLGALDWSTLAADGLLQIGRSGKVGTVWCSAAPLMNGYRVVSAIAPETYQPIKKLAVVIDGSSSMAAALPAIVEGLKGAPKNIELSISLVGDSLRTWPGDSIVLNGGAKEKVTGIEYMRAGDGPFNLALQGLAGATAVGGQDNSRAVATMLSQSRSPERAVLWIHGPQPLAAGAVDLQRELAVSGDGARLFDMQVVPGPNAGLDGLSNCNIFRVKRAGTKQTDIGLFFLAACREKSAQTPKPQFSLELPGADDKLASVADQRQVSGDLLKVMAAYEMRRMISGLKSQFGGQSPASLGEAFGIVGPQTSAIVVSRESHSYLPPKQSAVSAKQILLALGTGYKVAMEYTLLEMHPLRVFGLDGRDAALYQSGGDTSSWLPNPAESIDRYFKGVVGEMNNLSTAAGVPTAGPQAAPAAPFLGQNRNFAMPSAPESRVDKMVDQINEYKDYSQAKKQKADLQMTDAFGGAPAKEEAPFEGDQASQAFGVARGAAGDGKLILSPDGSPPQQPSRANKPSSNFPTLQGATSGTISASGLETIASVNTAGTISTGVMGFGYMYGPEARARMIQESGIFYSCLALFATLSVWLSLRAGLSIKRKQKGS</sequence>
<evidence type="ECO:0000256" key="1">
    <source>
        <dbReference type="SAM" id="MobiDB-lite"/>
    </source>
</evidence>
<keyword evidence="2" id="KW-0472">Membrane</keyword>
<feature type="transmembrane region" description="Helical" evidence="2">
    <location>
        <begin position="71"/>
        <end position="89"/>
    </location>
</feature>
<dbReference type="AlphaFoldDB" id="A0A8J7TPB8"/>
<dbReference type="Pfam" id="PF08487">
    <property type="entry name" value="VIT"/>
    <property type="match status" value="1"/>
</dbReference>
<dbReference type="EMBL" id="JAFLCK010000048">
    <property type="protein sequence ID" value="MBN8662675.1"/>
    <property type="molecule type" value="Genomic_DNA"/>
</dbReference>
<protein>
    <recommendedName>
        <fullName evidence="3">VIT domain-containing protein</fullName>
    </recommendedName>
</protein>
<organism evidence="4 5">
    <name type="scientific">Candidatus Obscuribacter phosphatis</name>
    <dbReference type="NCBI Taxonomy" id="1906157"/>
    <lineage>
        <taxon>Bacteria</taxon>
        <taxon>Bacillati</taxon>
        <taxon>Candidatus Melainabacteria</taxon>
        <taxon>Candidatus Obscuribacterales</taxon>
        <taxon>Candidatus Obscuribacteraceae</taxon>
        <taxon>Candidatus Obscuribacter</taxon>
    </lineage>
</organism>
<evidence type="ECO:0000313" key="5">
    <source>
        <dbReference type="Proteomes" id="UP000664277"/>
    </source>
</evidence>
<evidence type="ECO:0000256" key="2">
    <source>
        <dbReference type="SAM" id="Phobius"/>
    </source>
</evidence>
<feature type="compositionally biased region" description="Polar residues" evidence="1">
    <location>
        <begin position="1124"/>
        <end position="1140"/>
    </location>
</feature>
<feature type="transmembrane region" description="Helical" evidence="2">
    <location>
        <begin position="34"/>
        <end position="51"/>
    </location>
</feature>
<keyword evidence="2" id="KW-1133">Transmembrane helix</keyword>
<evidence type="ECO:0000259" key="3">
    <source>
        <dbReference type="PROSITE" id="PS51468"/>
    </source>
</evidence>
<gene>
    <name evidence="4" type="ORF">J0M35_20070</name>
</gene>
<reference evidence="4" key="1">
    <citation type="submission" date="2021-02" db="EMBL/GenBank/DDBJ databases">
        <title>Genome-Resolved Metagenomics of a Microbial Community Performing Photosynthetic Biological Nutrient Removal.</title>
        <authorList>
            <person name="Mcdaniel E.A."/>
        </authorList>
    </citation>
    <scope>NUCLEOTIDE SEQUENCE</scope>
    <source>
        <strain evidence="4">UWPOB_OBS1</strain>
    </source>
</reference>
<evidence type="ECO:0000313" key="4">
    <source>
        <dbReference type="EMBL" id="MBN8662675.1"/>
    </source>
</evidence>
<comment type="caution">
    <text evidence="4">The sequence shown here is derived from an EMBL/GenBank/DDBJ whole genome shotgun (WGS) entry which is preliminary data.</text>
</comment>
<proteinExistence type="predicted"/>
<dbReference type="Proteomes" id="UP000664277">
    <property type="component" value="Unassembled WGS sequence"/>
</dbReference>